<evidence type="ECO:0000313" key="3">
    <source>
        <dbReference type="Proteomes" id="UP001595973"/>
    </source>
</evidence>
<keyword evidence="3" id="KW-1185">Reference proteome</keyword>
<evidence type="ECO:0000313" key="2">
    <source>
        <dbReference type="EMBL" id="MFC4670184.1"/>
    </source>
</evidence>
<gene>
    <name evidence="2" type="ORF">ACFO5X_16590</name>
</gene>
<sequence>MTIALDDRVEWDWGRGTASGRVTEIHAERTTRTIKGTKVVRNGTADNPAVVIRQDDGGTVLKSASELRQV</sequence>
<dbReference type="Pfam" id="PF11160">
    <property type="entry name" value="Hva1_TUDOR"/>
    <property type="match status" value="1"/>
</dbReference>
<evidence type="ECO:0000259" key="1">
    <source>
        <dbReference type="Pfam" id="PF11160"/>
    </source>
</evidence>
<dbReference type="RefSeq" id="WP_380718918.1">
    <property type="nucleotide sequence ID" value="NZ_JBHSGI010000024.1"/>
</dbReference>
<protein>
    <submittedName>
        <fullName evidence="2">DUF2945 domain-containing protein</fullName>
    </submittedName>
</protein>
<accession>A0ABV9KK44</accession>
<comment type="caution">
    <text evidence="2">The sequence shown here is derived from an EMBL/GenBank/DDBJ whole genome shotgun (WGS) entry which is preliminary data.</text>
</comment>
<dbReference type="EMBL" id="JBHSGI010000024">
    <property type="protein sequence ID" value="MFC4670184.1"/>
    <property type="molecule type" value="Genomic_DNA"/>
</dbReference>
<proteinExistence type="predicted"/>
<name>A0ABV9KK44_9RHOB</name>
<feature type="domain" description="Hypervirulence associated protein TUDOR" evidence="1">
    <location>
        <begin position="7"/>
        <end position="67"/>
    </location>
</feature>
<dbReference type="InterPro" id="IPR021331">
    <property type="entry name" value="Hva1_TUDOR"/>
</dbReference>
<reference evidence="3" key="1">
    <citation type="journal article" date="2019" name="Int. J. Syst. Evol. Microbiol.">
        <title>The Global Catalogue of Microorganisms (GCM) 10K type strain sequencing project: providing services to taxonomists for standard genome sequencing and annotation.</title>
        <authorList>
            <consortium name="The Broad Institute Genomics Platform"/>
            <consortium name="The Broad Institute Genome Sequencing Center for Infectious Disease"/>
            <person name="Wu L."/>
            <person name="Ma J."/>
        </authorList>
    </citation>
    <scope>NUCLEOTIDE SEQUENCE [LARGE SCALE GENOMIC DNA]</scope>
    <source>
        <strain evidence="3">CGMCC 4.7283</strain>
    </source>
</reference>
<organism evidence="2 3">
    <name type="scientific">Seohaeicola nanhaiensis</name>
    <dbReference type="NCBI Taxonomy" id="1387282"/>
    <lineage>
        <taxon>Bacteria</taxon>
        <taxon>Pseudomonadati</taxon>
        <taxon>Pseudomonadota</taxon>
        <taxon>Alphaproteobacteria</taxon>
        <taxon>Rhodobacterales</taxon>
        <taxon>Roseobacteraceae</taxon>
        <taxon>Seohaeicola</taxon>
    </lineage>
</organism>
<dbReference type="Proteomes" id="UP001595973">
    <property type="component" value="Unassembled WGS sequence"/>
</dbReference>